<evidence type="ECO:0000313" key="2">
    <source>
        <dbReference type="EMBL" id="SDF21696.1"/>
    </source>
</evidence>
<proteinExistence type="predicted"/>
<keyword evidence="1" id="KW-0732">Signal</keyword>
<dbReference type="EMBL" id="FNBA01000010">
    <property type="protein sequence ID" value="SDF21696.1"/>
    <property type="molecule type" value="Genomic_DNA"/>
</dbReference>
<dbReference type="OrthoDB" id="9765957at2"/>
<organism evidence="2 3">
    <name type="scientific">Ulvibacter litoralis</name>
    <dbReference type="NCBI Taxonomy" id="227084"/>
    <lineage>
        <taxon>Bacteria</taxon>
        <taxon>Pseudomonadati</taxon>
        <taxon>Bacteroidota</taxon>
        <taxon>Flavobacteriia</taxon>
        <taxon>Flavobacteriales</taxon>
        <taxon>Flavobacteriaceae</taxon>
        <taxon>Ulvibacter</taxon>
    </lineage>
</organism>
<gene>
    <name evidence="2" type="ORF">SAMN05421855_1104</name>
</gene>
<name>A0A1G7J9Z2_9FLAO</name>
<dbReference type="Proteomes" id="UP000199321">
    <property type="component" value="Unassembled WGS sequence"/>
</dbReference>
<dbReference type="AlphaFoldDB" id="A0A1G7J9Z2"/>
<dbReference type="RefSeq" id="WP_093145389.1">
    <property type="nucleotide sequence ID" value="NZ_BMWO01000013.1"/>
</dbReference>
<feature type="signal peptide" evidence="1">
    <location>
        <begin position="1"/>
        <end position="19"/>
    </location>
</feature>
<evidence type="ECO:0000256" key="1">
    <source>
        <dbReference type="SAM" id="SignalP"/>
    </source>
</evidence>
<keyword evidence="3" id="KW-1185">Reference proteome</keyword>
<sequence length="287" mass="31275">MKKQLLRVIILFISAISIAQNGINYKALVKDANGDVIANQAITIQFQILKQATVNVYQDTHNPTTDANGIVIVNIGEGTVNSGDFSIIDWGSSEYFLNVQMDTGAGLVDLGTTQFNSVPYAQHANTANTVKTPTLLEPYILGASSQVSNGRFQFNGKTGWQAANEMCKASYPNEPYARAFTNEQITQAILLENYSNIQNYNSVYFWSITSSTIHGSIFTNTSAGNNGANLGFNSSEYARGIKGIILFDYETPLINGGVIIPRYFNAEANAVLSNQFPCLCGTYKVIN</sequence>
<feature type="chain" id="PRO_5011591623" evidence="1">
    <location>
        <begin position="20"/>
        <end position="287"/>
    </location>
</feature>
<protein>
    <submittedName>
        <fullName evidence="2">Uncharacterized protein</fullName>
    </submittedName>
</protein>
<evidence type="ECO:0000313" key="3">
    <source>
        <dbReference type="Proteomes" id="UP000199321"/>
    </source>
</evidence>
<dbReference type="STRING" id="227084.SAMN05421855_1104"/>
<reference evidence="2 3" key="1">
    <citation type="submission" date="2016-10" db="EMBL/GenBank/DDBJ databases">
        <authorList>
            <person name="de Groot N.N."/>
        </authorList>
    </citation>
    <scope>NUCLEOTIDE SEQUENCE [LARGE SCALE GENOMIC DNA]</scope>
    <source>
        <strain evidence="2 3">DSM 16195</strain>
    </source>
</reference>
<accession>A0A1G7J9Z2</accession>